<protein>
    <submittedName>
        <fullName evidence="2">Uncharacterized protein</fullName>
    </submittedName>
</protein>
<reference evidence="2" key="1">
    <citation type="submission" date="2021-03" db="EMBL/GenBank/DDBJ databases">
        <title>Molecular epidemiology and mechanisms of colistin and carbapenem resistance in Enterobacteriaceae from clinical isolates, the environment and porcine samples in Pretoria, South Africa.</title>
        <authorList>
            <person name="Bogoshi D."/>
            <person name="Mbelle N.M."/>
            <person name="Naidoo V."/>
            <person name="Osei Sekyere J."/>
        </authorList>
    </citation>
    <scope>NUCLEOTIDE SEQUENCE</scope>
    <source>
        <strain evidence="2">C080</strain>
    </source>
</reference>
<comment type="caution">
    <text evidence="2">The sequence shown here is derived from an EMBL/GenBank/DDBJ whole genome shotgun (WGS) entry which is preliminary data.</text>
</comment>
<feature type="non-terminal residue" evidence="2">
    <location>
        <position position="1"/>
    </location>
</feature>
<gene>
    <name evidence="2" type="ORF">J4732_18455</name>
</gene>
<feature type="compositionally biased region" description="Low complexity" evidence="1">
    <location>
        <begin position="74"/>
        <end position="96"/>
    </location>
</feature>
<feature type="region of interest" description="Disordered" evidence="1">
    <location>
        <begin position="67"/>
        <end position="128"/>
    </location>
</feature>
<dbReference type="AlphaFoldDB" id="A0A939SVG0"/>
<proteinExistence type="predicted"/>
<accession>A0A939SVG0</accession>
<feature type="region of interest" description="Disordered" evidence="1">
    <location>
        <begin position="1"/>
        <end position="21"/>
    </location>
</feature>
<feature type="compositionally biased region" description="Basic and acidic residues" evidence="1">
    <location>
        <begin position="145"/>
        <end position="156"/>
    </location>
</feature>
<sequence>RTVPRPDSEQQRRRVDERLARDWGLRLMSAPPPPMRPLGIYSPNLDPLTALGIERAATRNATAMRSRRCRRNRSAWARRWPTSGPTTRRGSGSSGTAAREHAGCEGAGRRQPGLGPAGGFRSAECPSCEQRVRQLQVAGTAFDLLHGRQPPEDARIRQWRRRPASTPAARPSHHHAQP</sequence>
<organism evidence="2">
    <name type="scientific">Serratia marcescens</name>
    <dbReference type="NCBI Taxonomy" id="615"/>
    <lineage>
        <taxon>Bacteria</taxon>
        <taxon>Pseudomonadati</taxon>
        <taxon>Pseudomonadota</taxon>
        <taxon>Gammaproteobacteria</taxon>
        <taxon>Enterobacterales</taxon>
        <taxon>Yersiniaceae</taxon>
        <taxon>Serratia</taxon>
    </lineage>
</organism>
<feature type="region of interest" description="Disordered" evidence="1">
    <location>
        <begin position="141"/>
        <end position="178"/>
    </location>
</feature>
<evidence type="ECO:0000256" key="1">
    <source>
        <dbReference type="SAM" id="MobiDB-lite"/>
    </source>
</evidence>
<evidence type="ECO:0000313" key="2">
    <source>
        <dbReference type="EMBL" id="MBO2007198.1"/>
    </source>
</evidence>
<name>A0A939SVG0_SERMA</name>
<dbReference type="EMBL" id="JAGETR010000141">
    <property type="protein sequence ID" value="MBO2007198.1"/>
    <property type="molecule type" value="Genomic_DNA"/>
</dbReference>